<feature type="region of interest" description="Disordered" evidence="1">
    <location>
        <begin position="69"/>
        <end position="94"/>
    </location>
</feature>
<dbReference type="AlphaFoldDB" id="R7QN83"/>
<accession>R7QN83</accession>
<name>R7QN83_CHOCR</name>
<dbReference type="GeneID" id="17326552"/>
<gene>
    <name evidence="2" type="ORF">CHC_T00001260001</name>
</gene>
<feature type="compositionally biased region" description="Basic and acidic residues" evidence="1">
    <location>
        <begin position="69"/>
        <end position="78"/>
    </location>
</feature>
<dbReference type="Gramene" id="CDF38931">
    <property type="protein sequence ID" value="CDF38931"/>
    <property type="gene ID" value="CHC_T00001260001"/>
</dbReference>
<organism evidence="2 3">
    <name type="scientific">Chondrus crispus</name>
    <name type="common">Carrageen Irish moss</name>
    <name type="synonym">Polymorpha crispa</name>
    <dbReference type="NCBI Taxonomy" id="2769"/>
    <lineage>
        <taxon>Eukaryota</taxon>
        <taxon>Rhodophyta</taxon>
        <taxon>Florideophyceae</taxon>
        <taxon>Rhodymeniophycidae</taxon>
        <taxon>Gigartinales</taxon>
        <taxon>Gigartinaceae</taxon>
        <taxon>Chondrus</taxon>
    </lineage>
</organism>
<dbReference type="KEGG" id="ccp:CHC_T00001260001"/>
<evidence type="ECO:0000313" key="3">
    <source>
        <dbReference type="Proteomes" id="UP000012073"/>
    </source>
</evidence>
<dbReference type="Proteomes" id="UP000012073">
    <property type="component" value="Unassembled WGS sequence"/>
</dbReference>
<proteinExistence type="predicted"/>
<protein>
    <submittedName>
        <fullName evidence="2">Uncharacterized protein</fullName>
    </submittedName>
</protein>
<evidence type="ECO:0000256" key="1">
    <source>
        <dbReference type="SAM" id="MobiDB-lite"/>
    </source>
</evidence>
<keyword evidence="3" id="KW-1185">Reference proteome</keyword>
<sequence>MEKQNRIFKRKRLRSTCLRIRVAQPVQGFDISSSNRTTPQATVVNQGIYINGTRPELIKRRFENLHRRHAAPEDRNLDKPNLATNGVHPPTISPKVERIASSGAPEVDDVVLTREEELQVIYGCGCLPNLEAQIARLAEHERRLIVELHGGDESVLQMGDVLVVLPRLQERGRRVVLRGNAAHAARLTVCEQVVLHAEAARWGDGKQCGSCDRNCRG</sequence>
<dbReference type="RefSeq" id="XP_005718836.1">
    <property type="nucleotide sequence ID" value="XM_005718779.1"/>
</dbReference>
<dbReference type="EMBL" id="HG001976">
    <property type="protein sequence ID" value="CDF38931.1"/>
    <property type="molecule type" value="Genomic_DNA"/>
</dbReference>
<evidence type="ECO:0000313" key="2">
    <source>
        <dbReference type="EMBL" id="CDF38931.1"/>
    </source>
</evidence>
<reference evidence="3" key="1">
    <citation type="journal article" date="2013" name="Proc. Natl. Acad. Sci. U.S.A.">
        <title>Genome structure and metabolic features in the red seaweed Chondrus crispus shed light on evolution of the Archaeplastida.</title>
        <authorList>
            <person name="Collen J."/>
            <person name="Porcel B."/>
            <person name="Carre W."/>
            <person name="Ball S.G."/>
            <person name="Chaparro C."/>
            <person name="Tonon T."/>
            <person name="Barbeyron T."/>
            <person name="Michel G."/>
            <person name="Noel B."/>
            <person name="Valentin K."/>
            <person name="Elias M."/>
            <person name="Artiguenave F."/>
            <person name="Arun A."/>
            <person name="Aury J.M."/>
            <person name="Barbosa-Neto J.F."/>
            <person name="Bothwell J.H."/>
            <person name="Bouget F.Y."/>
            <person name="Brillet L."/>
            <person name="Cabello-Hurtado F."/>
            <person name="Capella-Gutierrez S."/>
            <person name="Charrier B."/>
            <person name="Cladiere L."/>
            <person name="Cock J.M."/>
            <person name="Coelho S.M."/>
            <person name="Colleoni C."/>
            <person name="Czjzek M."/>
            <person name="Da Silva C."/>
            <person name="Delage L."/>
            <person name="Denoeud F."/>
            <person name="Deschamps P."/>
            <person name="Dittami S.M."/>
            <person name="Gabaldon T."/>
            <person name="Gachon C.M."/>
            <person name="Groisillier A."/>
            <person name="Herve C."/>
            <person name="Jabbari K."/>
            <person name="Katinka M."/>
            <person name="Kloareg B."/>
            <person name="Kowalczyk N."/>
            <person name="Labadie K."/>
            <person name="Leblanc C."/>
            <person name="Lopez P.J."/>
            <person name="McLachlan D.H."/>
            <person name="Meslet-Cladiere L."/>
            <person name="Moustafa A."/>
            <person name="Nehr Z."/>
            <person name="Nyvall Collen P."/>
            <person name="Panaud O."/>
            <person name="Partensky F."/>
            <person name="Poulain J."/>
            <person name="Rensing S.A."/>
            <person name="Rousvoal S."/>
            <person name="Samson G."/>
            <person name="Symeonidi A."/>
            <person name="Weissenbach J."/>
            <person name="Zambounis A."/>
            <person name="Wincker P."/>
            <person name="Boyen C."/>
        </authorList>
    </citation>
    <scope>NUCLEOTIDE SEQUENCE [LARGE SCALE GENOMIC DNA]</scope>
    <source>
        <strain evidence="3">cv. Stackhouse</strain>
    </source>
</reference>